<keyword evidence="1" id="KW-1133">Transmembrane helix</keyword>
<organism evidence="2 3">
    <name type="scientific">Lactiplantibacillus dongliensis</name>
    <dbReference type="NCBI Taxonomy" id="2559919"/>
    <lineage>
        <taxon>Bacteria</taxon>
        <taxon>Bacillati</taxon>
        <taxon>Bacillota</taxon>
        <taxon>Bacilli</taxon>
        <taxon>Lactobacillales</taxon>
        <taxon>Lactobacillaceae</taxon>
        <taxon>Lactiplantibacillus</taxon>
    </lineage>
</organism>
<gene>
    <name evidence="2" type="ORF">ACFP3T_12540</name>
</gene>
<name>A0ABW1R9U3_9LACO</name>
<keyword evidence="3" id="KW-1185">Reference proteome</keyword>
<comment type="caution">
    <text evidence="2">The sequence shown here is derived from an EMBL/GenBank/DDBJ whole genome shotgun (WGS) entry which is preliminary data.</text>
</comment>
<protein>
    <submittedName>
        <fullName evidence="2">Uncharacterized protein</fullName>
    </submittedName>
</protein>
<proteinExistence type="predicted"/>
<keyword evidence="1" id="KW-0472">Membrane</keyword>
<evidence type="ECO:0000313" key="3">
    <source>
        <dbReference type="Proteomes" id="UP001596253"/>
    </source>
</evidence>
<evidence type="ECO:0000256" key="1">
    <source>
        <dbReference type="SAM" id="Phobius"/>
    </source>
</evidence>
<accession>A0ABW1R9U3</accession>
<reference evidence="3" key="1">
    <citation type="journal article" date="2019" name="Int. J. Syst. Evol. Microbiol.">
        <title>The Global Catalogue of Microorganisms (GCM) 10K type strain sequencing project: providing services to taxonomists for standard genome sequencing and annotation.</title>
        <authorList>
            <consortium name="The Broad Institute Genomics Platform"/>
            <consortium name="The Broad Institute Genome Sequencing Center for Infectious Disease"/>
            <person name="Wu L."/>
            <person name="Ma J."/>
        </authorList>
    </citation>
    <scope>NUCLEOTIDE SEQUENCE [LARGE SCALE GENOMIC DNA]</scope>
    <source>
        <strain evidence="3">CCM 8932</strain>
    </source>
</reference>
<feature type="transmembrane region" description="Helical" evidence="1">
    <location>
        <begin position="12"/>
        <end position="40"/>
    </location>
</feature>
<evidence type="ECO:0000313" key="2">
    <source>
        <dbReference type="EMBL" id="MFC6165501.1"/>
    </source>
</evidence>
<keyword evidence="1" id="KW-0812">Transmembrane</keyword>
<dbReference type="Proteomes" id="UP001596253">
    <property type="component" value="Unassembled WGS sequence"/>
</dbReference>
<dbReference type="EMBL" id="JBHSSD010000052">
    <property type="protein sequence ID" value="MFC6165501.1"/>
    <property type="molecule type" value="Genomic_DNA"/>
</dbReference>
<sequence>MFLLVYCALAIAVFFWIFGFTKAAIIVGLLTLVLMGYSFIRRQLARKRSLKNNATTTKSRG</sequence>
<dbReference type="RefSeq" id="WP_137640642.1">
    <property type="nucleotide sequence ID" value="NZ_BJDK01000024.1"/>
</dbReference>